<protein>
    <submittedName>
        <fullName evidence="1">Uncharacterized protein</fullName>
    </submittedName>
</protein>
<reference evidence="1" key="1">
    <citation type="submission" date="2023-03" db="EMBL/GenBank/DDBJ databases">
        <title>Massive genome expansion in bonnet fungi (Mycena s.s.) driven by repeated elements and novel gene families across ecological guilds.</title>
        <authorList>
            <consortium name="Lawrence Berkeley National Laboratory"/>
            <person name="Harder C.B."/>
            <person name="Miyauchi S."/>
            <person name="Viragh M."/>
            <person name="Kuo A."/>
            <person name="Thoen E."/>
            <person name="Andreopoulos B."/>
            <person name="Lu D."/>
            <person name="Skrede I."/>
            <person name="Drula E."/>
            <person name="Henrissat B."/>
            <person name="Morin E."/>
            <person name="Kohler A."/>
            <person name="Barry K."/>
            <person name="LaButti K."/>
            <person name="Morin E."/>
            <person name="Salamov A."/>
            <person name="Lipzen A."/>
            <person name="Mereny Z."/>
            <person name="Hegedus B."/>
            <person name="Baldrian P."/>
            <person name="Stursova M."/>
            <person name="Weitz H."/>
            <person name="Taylor A."/>
            <person name="Grigoriev I.V."/>
            <person name="Nagy L.G."/>
            <person name="Martin F."/>
            <person name="Kauserud H."/>
        </authorList>
    </citation>
    <scope>NUCLEOTIDE SEQUENCE</scope>
    <source>
        <strain evidence="1">CBHHK002</strain>
    </source>
</reference>
<dbReference type="EMBL" id="JARIHO010000056">
    <property type="protein sequence ID" value="KAJ7318691.1"/>
    <property type="molecule type" value="Genomic_DNA"/>
</dbReference>
<comment type="caution">
    <text evidence="1">The sequence shown here is derived from an EMBL/GenBank/DDBJ whole genome shotgun (WGS) entry which is preliminary data.</text>
</comment>
<sequence>MSTSDAPPAPDVPKQKCSACKCMKPLTAEYFARKGTGFMKTCLSCRNRDRKREQAAKGQEPREPASAADDDYAGLSCVDFEDFIAVIAMDESVRSFSAFVDATVLGKQGKGLAQAIVAEISECIDYKFNYHSKYDQKESDCTRYMYHCAQNGTRQLNPIKAEDGEKKQRDRRQMITFDCKGWLFITVDTTSNFAFVNLQHELDHVPYHRKEVPAKVKEYVVVNPRLTAPQIWLWVLSLPEYRDTAKIPFSRRAVYHLWAKLNRETGVGGEDTTFPFRAADCCQIKKRTRGTCANYKRQHGAQAPLSPRLIPIPVVEQTESIRRAEYTRAATRA</sequence>
<keyword evidence="2" id="KW-1185">Reference proteome</keyword>
<dbReference type="AlphaFoldDB" id="A0AAD7EFB1"/>
<proteinExistence type="predicted"/>
<name>A0AAD7EFB1_9AGAR</name>
<gene>
    <name evidence="1" type="ORF">DFH08DRAFT_971072</name>
</gene>
<dbReference type="Proteomes" id="UP001218218">
    <property type="component" value="Unassembled WGS sequence"/>
</dbReference>
<evidence type="ECO:0000313" key="2">
    <source>
        <dbReference type="Proteomes" id="UP001218218"/>
    </source>
</evidence>
<evidence type="ECO:0000313" key="1">
    <source>
        <dbReference type="EMBL" id="KAJ7318691.1"/>
    </source>
</evidence>
<accession>A0AAD7EFB1</accession>
<organism evidence="1 2">
    <name type="scientific">Mycena albidolilacea</name>
    <dbReference type="NCBI Taxonomy" id="1033008"/>
    <lineage>
        <taxon>Eukaryota</taxon>
        <taxon>Fungi</taxon>
        <taxon>Dikarya</taxon>
        <taxon>Basidiomycota</taxon>
        <taxon>Agaricomycotina</taxon>
        <taxon>Agaricomycetes</taxon>
        <taxon>Agaricomycetidae</taxon>
        <taxon>Agaricales</taxon>
        <taxon>Marasmiineae</taxon>
        <taxon>Mycenaceae</taxon>
        <taxon>Mycena</taxon>
    </lineage>
</organism>